<dbReference type="EMBL" id="JAUKPO010000021">
    <property type="protein sequence ID" value="MDO1449652.1"/>
    <property type="molecule type" value="Genomic_DNA"/>
</dbReference>
<organism evidence="4 5">
    <name type="scientific">Rhodocytophaga aerolata</name>
    <dbReference type="NCBI Taxonomy" id="455078"/>
    <lineage>
        <taxon>Bacteria</taxon>
        <taxon>Pseudomonadati</taxon>
        <taxon>Bacteroidota</taxon>
        <taxon>Cytophagia</taxon>
        <taxon>Cytophagales</taxon>
        <taxon>Rhodocytophagaceae</taxon>
        <taxon>Rhodocytophaga</taxon>
    </lineage>
</organism>
<accession>A0ABT8RG11</accession>
<feature type="domain" description="DUF7825" evidence="3">
    <location>
        <begin position="711"/>
        <end position="979"/>
    </location>
</feature>
<reference evidence="4" key="1">
    <citation type="submission" date="2023-07" db="EMBL/GenBank/DDBJ databases">
        <title>The genome sequence of Rhodocytophaga aerolata KACC 12507.</title>
        <authorList>
            <person name="Zhang X."/>
        </authorList>
    </citation>
    <scope>NUCLEOTIDE SEQUENCE</scope>
    <source>
        <strain evidence="4">KACC 12507</strain>
    </source>
</reference>
<keyword evidence="5" id="KW-1185">Reference proteome</keyword>
<sequence>MTLLELFTSLLEKQQEQKLPALLKDLTSAQKKELVPHIKTLSKEYFEYRPAIILSLNSYTRKASPVQEKILRIAAFVCFNYTDYKKHDTFGYILNNRMLEDILEWYCPDWLSSYINGYRQANFMHYQLTYQRLMELADKGFIVPQKELLVKVLPQSIYERSDNKNDWQYKPEHLLASEVTLKEHIWYLFELESNINWSNRYMRFDQELVSDQTSWIFTLISLSDEGKIDRQRLLKESLLATCKNFNKTLSGWFAQLFTALAPDKEELIGLQVELFATFNSPHSKPITTSLQYCKILAQQARFDSQRFLDYVPLLLSSKTKTILSATLSILEKLAKKHPGSREQICLVSSQVFIHREEDLQTKAAAIIEKYGDSSYTELQVALLPYYDSMLSTPRTILKHFLHQNVAEPDSPLSLPESFQPIVQISEENQIKPIETIDELIYLVSQAFDNNESFHVDVLPAALINLQNEIKGDAIAKLASAFQRAYKIVLEGWQSTSGHLDHLLATFFIDYGRWLVKKYPHETKSIQELHSKYTAKDEGYLKQWSFYNLRIGKLHDWKTYNNDTMYEPYKQLLLAALAKIITGSTLPLLSTPTHTPGWIAPVALIKRLSQYQNKGVVPEPIDFQIALSRCAFENMEEALQEATSKLSGEYRELIKFLLVRESRPHGPLTQQVLWMVAALTKSPLKTHEEFAHFTCTELSRNFLSGQHSWKTYVEAYTYDRYDYVNRKTVLVHDTRKLLEIDSKATGKRQIGLSTILKFFTAKSEDEKLFYEHLKIKDQYLSVEHNDIKRLLLLIPHNPEPILAQIANKCLKYPSYGEAGDTKLLINTLECLLGIWKEFGEMAHLFVAACMLNSDKTVRSYAAAIWVEGIHKNSINSELVGEILGKHESIEFAPLKRLIDLINSNMMGISGKHTKALENMITALLTQLLDTPIHNHKKLLQLYLEILSLNKSIIRNTTIIHQLSVWKSTASLQTVITTLEKKVIGKEEYLLLTA</sequence>
<dbReference type="RefSeq" id="WP_302040456.1">
    <property type="nucleotide sequence ID" value="NZ_JAUKPO010000021.1"/>
</dbReference>
<dbReference type="Pfam" id="PF25149">
    <property type="entry name" value="DUF7825"/>
    <property type="match status" value="1"/>
</dbReference>
<evidence type="ECO:0000259" key="2">
    <source>
        <dbReference type="Pfam" id="PF25148"/>
    </source>
</evidence>
<gene>
    <name evidence="4" type="ORF">Q0590_25465</name>
</gene>
<dbReference type="Pfam" id="PF20103">
    <property type="entry name" value="DUF6493"/>
    <property type="match status" value="1"/>
</dbReference>
<dbReference type="InterPro" id="IPR056727">
    <property type="entry name" value="DUF7825"/>
</dbReference>
<evidence type="ECO:0000259" key="3">
    <source>
        <dbReference type="Pfam" id="PF25149"/>
    </source>
</evidence>
<feature type="domain" description="DUF7824" evidence="2">
    <location>
        <begin position="425"/>
        <end position="697"/>
    </location>
</feature>
<evidence type="ECO:0000313" key="4">
    <source>
        <dbReference type="EMBL" id="MDO1449652.1"/>
    </source>
</evidence>
<protein>
    <submittedName>
        <fullName evidence="4">DUF6493 family protein</fullName>
    </submittedName>
</protein>
<dbReference type="Pfam" id="PF25148">
    <property type="entry name" value="DUF7824"/>
    <property type="match status" value="1"/>
</dbReference>
<dbReference type="Proteomes" id="UP001168528">
    <property type="component" value="Unassembled WGS sequence"/>
</dbReference>
<dbReference type="InterPro" id="IPR056726">
    <property type="entry name" value="DUF7824"/>
</dbReference>
<name>A0ABT8RG11_9BACT</name>
<evidence type="ECO:0000313" key="5">
    <source>
        <dbReference type="Proteomes" id="UP001168528"/>
    </source>
</evidence>
<proteinExistence type="predicted"/>
<comment type="caution">
    <text evidence="4">The sequence shown here is derived from an EMBL/GenBank/DDBJ whole genome shotgun (WGS) entry which is preliminary data.</text>
</comment>
<feature type="domain" description="DUF6493" evidence="1">
    <location>
        <begin position="1"/>
        <end position="321"/>
    </location>
</feature>
<evidence type="ECO:0000259" key="1">
    <source>
        <dbReference type="Pfam" id="PF20103"/>
    </source>
</evidence>
<dbReference type="InterPro" id="IPR045472">
    <property type="entry name" value="DUF6493"/>
</dbReference>